<dbReference type="InterPro" id="IPR029058">
    <property type="entry name" value="AB_hydrolase_fold"/>
</dbReference>
<proteinExistence type="predicted"/>
<evidence type="ECO:0000313" key="3">
    <source>
        <dbReference type="EMBL" id="NNU27413.1"/>
    </source>
</evidence>
<dbReference type="RefSeq" id="WP_171246920.1">
    <property type="nucleotide sequence ID" value="NZ_JABFAJ010000013.1"/>
</dbReference>
<dbReference type="GO" id="GO:0016787">
    <property type="term" value="F:hydrolase activity"/>
    <property type="evidence" value="ECO:0007669"/>
    <property type="project" value="UniProtKB-KW"/>
</dbReference>
<organism evidence="3 4">
    <name type="scientific">Isoptericola sediminis</name>
    <dbReference type="NCBI Taxonomy" id="2733572"/>
    <lineage>
        <taxon>Bacteria</taxon>
        <taxon>Bacillati</taxon>
        <taxon>Actinomycetota</taxon>
        <taxon>Actinomycetes</taxon>
        <taxon>Micrococcales</taxon>
        <taxon>Promicromonosporaceae</taxon>
        <taxon>Isoptericola</taxon>
    </lineage>
</organism>
<comment type="caution">
    <text evidence="3">The sequence shown here is derived from an EMBL/GenBank/DDBJ whole genome shotgun (WGS) entry which is preliminary data.</text>
</comment>
<name>A0A849KFT0_9MICO</name>
<sequence length="324" mass="34997">MTQLEDGTAPTSGTDWHPDLLGDGFEARTLHLPDDATATLVRHTPSVAPQGAPARVAVLVVHGLADYFFHPHVARALAAAGFAAYAVDLRGHGRSWDAHAAAGRDPNQEPDLAVHAVDLDAAADAVRAAGHERLVVMAHSTGGLVVPLWASARPGRADALVLNSPWFEHHAPAPVRWVSAAAAEAVAPLAPRAVLGHLDDAYPRALHRAHEGEWDFDPAWKPLEPFPVRAAWFRSVRRSQRRLARGLDLEIPVLVLTSDRTTRTEHLSSDTVLDVGHMRKIAPRLGDDVSLVTIRGGMHDLALSPSPAREEYLQVVVDWIRAAV</sequence>
<dbReference type="Gene3D" id="3.40.50.1820">
    <property type="entry name" value="alpha/beta hydrolase"/>
    <property type="match status" value="1"/>
</dbReference>
<keyword evidence="4" id="KW-1185">Reference proteome</keyword>
<dbReference type="InterPro" id="IPR022742">
    <property type="entry name" value="Hydrolase_4"/>
</dbReference>
<dbReference type="PANTHER" id="PTHR11614">
    <property type="entry name" value="PHOSPHOLIPASE-RELATED"/>
    <property type="match status" value="1"/>
</dbReference>
<evidence type="ECO:0000259" key="2">
    <source>
        <dbReference type="Pfam" id="PF12146"/>
    </source>
</evidence>
<evidence type="ECO:0000313" key="4">
    <source>
        <dbReference type="Proteomes" id="UP000557204"/>
    </source>
</evidence>
<dbReference type="AlphaFoldDB" id="A0A849KFT0"/>
<feature type="region of interest" description="Disordered" evidence="1">
    <location>
        <begin position="1"/>
        <end position="20"/>
    </location>
</feature>
<dbReference type="EMBL" id="JABFAJ010000013">
    <property type="protein sequence ID" value="NNU27413.1"/>
    <property type="molecule type" value="Genomic_DNA"/>
</dbReference>
<dbReference type="Pfam" id="PF12146">
    <property type="entry name" value="Hydrolase_4"/>
    <property type="match status" value="1"/>
</dbReference>
<evidence type="ECO:0000256" key="1">
    <source>
        <dbReference type="SAM" id="MobiDB-lite"/>
    </source>
</evidence>
<protein>
    <submittedName>
        <fullName evidence="3">Alpha/beta fold hydrolase</fullName>
    </submittedName>
</protein>
<reference evidence="3 4" key="1">
    <citation type="submission" date="2020-05" db="EMBL/GenBank/DDBJ databases">
        <title>Genome sequence of Isoptericola sp. JC619 isolated from Chilika lagoon, India.</title>
        <authorList>
            <person name="Kumar D."/>
            <person name="Appam K."/>
            <person name="Gandham S."/>
            <person name="Uppada J."/>
            <person name="Sasikala C."/>
            <person name="Venkata Ramana C."/>
        </authorList>
    </citation>
    <scope>NUCLEOTIDE SEQUENCE [LARGE SCALE GENOMIC DNA]</scope>
    <source>
        <strain evidence="3 4">JC619</strain>
    </source>
</reference>
<dbReference type="Proteomes" id="UP000557204">
    <property type="component" value="Unassembled WGS sequence"/>
</dbReference>
<gene>
    <name evidence="3" type="ORF">HLI28_07625</name>
</gene>
<dbReference type="InterPro" id="IPR051044">
    <property type="entry name" value="MAG_DAG_Lipase"/>
</dbReference>
<feature type="domain" description="Serine aminopeptidase S33" evidence="2">
    <location>
        <begin position="53"/>
        <end position="302"/>
    </location>
</feature>
<feature type="compositionally biased region" description="Polar residues" evidence="1">
    <location>
        <begin position="1"/>
        <end position="14"/>
    </location>
</feature>
<keyword evidence="3" id="KW-0378">Hydrolase</keyword>
<accession>A0A849KFT0</accession>
<dbReference type="SUPFAM" id="SSF53474">
    <property type="entry name" value="alpha/beta-Hydrolases"/>
    <property type="match status" value="1"/>
</dbReference>